<gene>
    <name evidence="2" type="ORF">RM423_18670</name>
</gene>
<dbReference type="RefSeq" id="WP_311424556.1">
    <property type="nucleotide sequence ID" value="NZ_JAVREH010000038.1"/>
</dbReference>
<sequence length="206" mass="22702">MTPQPPTAFVTWAHSGAGWTQTQREDWAETVAQFAGALTIHGVDTDLDLYHLTEPGTDWTRYGPQAIESANFILFAVSQAWTRRFDGTEDRSVGAGASQEADALQGIYQRDREEFRRRVMLVYLPGADTGEVPATLHNLLRFTLPALTRPHLDDLLRALHGQPRYVRPALGAAPDFETAAPATMRAMLALNACAADSQRSEPAWPS</sequence>
<keyword evidence="3" id="KW-1185">Reference proteome</keyword>
<proteinExistence type="predicted"/>
<dbReference type="EMBL" id="JAVREH010000038">
    <property type="protein sequence ID" value="MDT0263410.1"/>
    <property type="molecule type" value="Genomic_DNA"/>
</dbReference>
<dbReference type="Proteomes" id="UP001183176">
    <property type="component" value="Unassembled WGS sequence"/>
</dbReference>
<accession>A0ABU2JEI2</accession>
<reference evidence="3" key="1">
    <citation type="submission" date="2023-07" db="EMBL/GenBank/DDBJ databases">
        <title>30 novel species of actinomycetes from the DSMZ collection.</title>
        <authorList>
            <person name="Nouioui I."/>
        </authorList>
    </citation>
    <scope>NUCLEOTIDE SEQUENCE [LARGE SCALE GENOMIC DNA]</scope>
    <source>
        <strain evidence="3">DSM 44399</strain>
    </source>
</reference>
<name>A0ABU2JEI2_9ACTN</name>
<evidence type="ECO:0000259" key="1">
    <source>
        <dbReference type="Pfam" id="PF08357"/>
    </source>
</evidence>
<evidence type="ECO:0000313" key="2">
    <source>
        <dbReference type="EMBL" id="MDT0263410.1"/>
    </source>
</evidence>
<feature type="domain" description="SEFIR" evidence="1">
    <location>
        <begin position="29"/>
        <end position="146"/>
    </location>
</feature>
<comment type="caution">
    <text evidence="2">The sequence shown here is derived from an EMBL/GenBank/DDBJ whole genome shotgun (WGS) entry which is preliminary data.</text>
</comment>
<evidence type="ECO:0000313" key="3">
    <source>
        <dbReference type="Proteomes" id="UP001183176"/>
    </source>
</evidence>
<organism evidence="2 3">
    <name type="scientific">Jatrophihabitans lederbergiae</name>
    <dbReference type="NCBI Taxonomy" id="3075547"/>
    <lineage>
        <taxon>Bacteria</taxon>
        <taxon>Bacillati</taxon>
        <taxon>Actinomycetota</taxon>
        <taxon>Actinomycetes</taxon>
        <taxon>Jatrophihabitantales</taxon>
        <taxon>Jatrophihabitantaceae</taxon>
        <taxon>Jatrophihabitans</taxon>
    </lineage>
</organism>
<dbReference type="Pfam" id="PF08357">
    <property type="entry name" value="SEFIR"/>
    <property type="match status" value="1"/>
</dbReference>
<protein>
    <submittedName>
        <fullName evidence="2">SEFIR domain-containing protein</fullName>
    </submittedName>
</protein>
<dbReference type="InterPro" id="IPR013568">
    <property type="entry name" value="SEFIR_dom"/>
</dbReference>